<evidence type="ECO:0000256" key="1">
    <source>
        <dbReference type="SAM" id="MobiDB-lite"/>
    </source>
</evidence>
<name>A0AA97P5G2_PYRO3</name>
<protein>
    <submittedName>
        <fullName evidence="3">Uncharacterized protein</fullName>
    </submittedName>
</protein>
<sequence length="289" mass="30126">MHLTKLAASLLLLASSGVLTSPVPNHNKAHRVTTPKITTPKITTPKITTPKVTTPKATTPKVTTPKVTTPKATTPKVASPISPPAKPLDGCNLPGIRRRGCDSSPSPEPVGGGTIEKGKTTAATIDRGQGKVALPAMGTKDAPVHSKNVLDAARNAESNTEEKPINSPAAAAKQRAKTTSKTATEKGKHRDEEPPAFLEQDDIGKSTVMTAPEDESHLQSKTVKKAKKPAVGPEGSNKGQLALNTEEEGIVTGSRLRQIATGQSASGQSQSGQSGQSGEPRYNLRKNDA</sequence>
<organism evidence="3">
    <name type="scientific">Pyricularia oryzae (strain Y34)</name>
    <name type="common">Rice blast fungus</name>
    <name type="synonym">Magnaporthe oryzae</name>
    <dbReference type="NCBI Taxonomy" id="1143189"/>
    <lineage>
        <taxon>Eukaryota</taxon>
        <taxon>Fungi</taxon>
        <taxon>Dikarya</taxon>
        <taxon>Ascomycota</taxon>
        <taxon>Pezizomycotina</taxon>
        <taxon>Sordariomycetes</taxon>
        <taxon>Sordariomycetidae</taxon>
        <taxon>Magnaporthales</taxon>
        <taxon>Pyriculariaceae</taxon>
        <taxon>Pyricularia</taxon>
    </lineage>
</organism>
<gene>
    <name evidence="3" type="ORF">OOU_Y34scaffold00216g19</name>
</gene>
<keyword evidence="2" id="KW-0732">Signal</keyword>
<feature type="region of interest" description="Disordered" evidence="1">
    <location>
        <begin position="136"/>
        <end position="289"/>
    </location>
</feature>
<reference evidence="3" key="1">
    <citation type="journal article" date="2012" name="PLoS Genet.">
        <title>Comparative analysis of the genomes of two field isolates of the rice blast fungus Magnaporthe oryzae.</title>
        <authorList>
            <person name="Xue M."/>
            <person name="Yang J."/>
            <person name="Li Z."/>
            <person name="Hu S."/>
            <person name="Yao N."/>
            <person name="Dean R.A."/>
            <person name="Zhao W."/>
            <person name="Shen M."/>
            <person name="Zhang H."/>
            <person name="Li C."/>
            <person name="Liu L."/>
            <person name="Cao L."/>
            <person name="Xu X."/>
            <person name="Xing Y."/>
            <person name="Hsiang T."/>
            <person name="Zhang Z."/>
            <person name="Xu J.R."/>
            <person name="Peng Y.L."/>
        </authorList>
    </citation>
    <scope>NUCLEOTIDE SEQUENCE</scope>
    <source>
        <strain evidence="3">Y34</strain>
    </source>
</reference>
<dbReference type="AlphaFoldDB" id="A0AA97P5G2"/>
<feature type="region of interest" description="Disordered" evidence="1">
    <location>
        <begin position="40"/>
        <end position="123"/>
    </location>
</feature>
<evidence type="ECO:0000256" key="2">
    <source>
        <dbReference type="SAM" id="SignalP"/>
    </source>
</evidence>
<accession>A0AA97P5G2</accession>
<feature type="chain" id="PRO_5041655892" evidence="2">
    <location>
        <begin position="21"/>
        <end position="289"/>
    </location>
</feature>
<dbReference type="EMBL" id="JH793081">
    <property type="protein sequence ID" value="ELQ42311.1"/>
    <property type="molecule type" value="Genomic_DNA"/>
</dbReference>
<evidence type="ECO:0000313" key="3">
    <source>
        <dbReference type="EMBL" id="ELQ42311.1"/>
    </source>
</evidence>
<feature type="compositionally biased region" description="Basic and acidic residues" evidence="1">
    <location>
        <begin position="183"/>
        <end position="193"/>
    </location>
</feature>
<feature type="signal peptide" evidence="2">
    <location>
        <begin position="1"/>
        <end position="20"/>
    </location>
</feature>
<feature type="compositionally biased region" description="Low complexity" evidence="1">
    <location>
        <begin position="40"/>
        <end position="78"/>
    </location>
</feature>
<feature type="compositionally biased region" description="Low complexity" evidence="1">
    <location>
        <begin position="262"/>
        <end position="278"/>
    </location>
</feature>
<dbReference type="Proteomes" id="UP000011086">
    <property type="component" value="Unassembled WGS sequence"/>
</dbReference>
<proteinExistence type="predicted"/>